<gene>
    <name evidence="1" type="ORF">CANARDRAFT_29879</name>
</gene>
<dbReference type="AlphaFoldDB" id="A0A1E4SVX8"/>
<dbReference type="EMBL" id="KV453862">
    <property type="protein sequence ID" value="ODV83663.1"/>
    <property type="molecule type" value="Genomic_DNA"/>
</dbReference>
<proteinExistence type="predicted"/>
<accession>A0A1E4SVX8</accession>
<evidence type="ECO:0008006" key="3">
    <source>
        <dbReference type="Google" id="ProtNLM"/>
    </source>
</evidence>
<keyword evidence="2" id="KW-1185">Reference proteome</keyword>
<sequence length="407" mass="46047">MATLQYPYPKAEFGALENYRTAKHTHDVQPKTINLEIKSLLTRLKSKPTFNPNLKFDVSKHIIFKDEYFEKTKIATLSDLHITKTRMKPVSDFAAAYPFPLISQEAADMILWEAFQPEVLDRYGRVPNLSKDITRLDFHVGGHCKDLAPFSNALYTSPEISEIVSKFVGLKVDTLYNTEVGHMNVSLASLDENEIDNLPSAKQDMLAVLEAQNKKKGDEIPSTLGLHYDSNTFALVIMLDMGDDAVGGETGIITGDDKVFRVPDPKIGYATLIQGTVLKHVATKPVSNSNRITGVVGLASAGPELLDNCRYTGVKPSILPRTQHDQFYSEWFEWKFKHLENHLNYQRTLIMEKFEKGEEFDQLAMIDVCKSMEKYLHASWAEMEAVSNPPYPPKEFQTPYSELPDYD</sequence>
<dbReference type="PANTHER" id="PTHR41677">
    <property type="entry name" value="YALI0B19030P"/>
    <property type="match status" value="1"/>
</dbReference>
<reference evidence="2" key="1">
    <citation type="submission" date="2016-04" db="EMBL/GenBank/DDBJ databases">
        <title>Comparative genomics of biotechnologically important yeasts.</title>
        <authorList>
            <consortium name="DOE Joint Genome Institute"/>
            <person name="Riley R."/>
            <person name="Haridas S."/>
            <person name="Wolfe K.H."/>
            <person name="Lopes M.R."/>
            <person name="Hittinger C.T."/>
            <person name="Goker M."/>
            <person name="Salamov A."/>
            <person name="Wisecaver J."/>
            <person name="Long T.M."/>
            <person name="Aerts A.L."/>
            <person name="Barry K."/>
            <person name="Choi C."/>
            <person name="Clum A."/>
            <person name="Coughlan A.Y."/>
            <person name="Deshpande S."/>
            <person name="Douglass A.P."/>
            <person name="Hanson S.J."/>
            <person name="Klenk H.-P."/>
            <person name="Labutti K."/>
            <person name="Lapidus A."/>
            <person name="Lindquist E."/>
            <person name="Lipzen A."/>
            <person name="Meier-Kolthoff J.P."/>
            <person name="Ohm R.A."/>
            <person name="Otillar R.P."/>
            <person name="Pangilinan J."/>
            <person name="Peng Y."/>
            <person name="Rokas A."/>
            <person name="Rosa C.A."/>
            <person name="Scheuner C."/>
            <person name="Sibirny A.A."/>
            <person name="Slot J.C."/>
            <person name="Stielow J.B."/>
            <person name="Sun H."/>
            <person name="Kurtzman C.P."/>
            <person name="Blackwell M."/>
            <person name="Grigoriev I.V."/>
            <person name="Jeffries T.W."/>
        </authorList>
    </citation>
    <scope>NUCLEOTIDE SEQUENCE [LARGE SCALE GENOMIC DNA]</scope>
    <source>
        <strain evidence="2">NRRL YB-2248</strain>
    </source>
</reference>
<dbReference type="OrthoDB" id="10256055at2759"/>
<name>A0A1E4SVX8_9ASCO</name>
<evidence type="ECO:0000313" key="1">
    <source>
        <dbReference type="EMBL" id="ODV83663.1"/>
    </source>
</evidence>
<organism evidence="1 2">
    <name type="scientific">[Candida] arabinofermentans NRRL YB-2248</name>
    <dbReference type="NCBI Taxonomy" id="983967"/>
    <lineage>
        <taxon>Eukaryota</taxon>
        <taxon>Fungi</taxon>
        <taxon>Dikarya</taxon>
        <taxon>Ascomycota</taxon>
        <taxon>Saccharomycotina</taxon>
        <taxon>Pichiomycetes</taxon>
        <taxon>Pichiales</taxon>
        <taxon>Pichiaceae</taxon>
        <taxon>Ogataea</taxon>
        <taxon>Ogataea/Candida clade</taxon>
    </lineage>
</organism>
<protein>
    <recommendedName>
        <fullName evidence="3">Fe2OG dioxygenase domain-containing protein</fullName>
    </recommendedName>
</protein>
<dbReference type="PANTHER" id="PTHR41677:SF1">
    <property type="entry name" value="FE2OG DIOXYGENASE DOMAIN-CONTAINING PROTEIN"/>
    <property type="match status" value="1"/>
</dbReference>
<dbReference type="Proteomes" id="UP000094801">
    <property type="component" value="Unassembled WGS sequence"/>
</dbReference>
<evidence type="ECO:0000313" key="2">
    <source>
        <dbReference type="Proteomes" id="UP000094801"/>
    </source>
</evidence>